<evidence type="ECO:0000256" key="1">
    <source>
        <dbReference type="ARBA" id="ARBA00011975"/>
    </source>
</evidence>
<dbReference type="AlphaFoldDB" id="Q139N2"/>
<dbReference type="STRING" id="316057.RPD_1972"/>
<dbReference type="HOGENOM" id="CLU_006958_0_3_5"/>
<keyword evidence="4 7" id="KW-0949">S-adenosyl-L-methionine</keyword>
<evidence type="ECO:0000313" key="10">
    <source>
        <dbReference type="Proteomes" id="UP000001818"/>
    </source>
</evidence>
<dbReference type="NCBIfam" id="TIGR00675">
    <property type="entry name" value="dcm"/>
    <property type="match status" value="1"/>
</dbReference>
<evidence type="ECO:0000256" key="4">
    <source>
        <dbReference type="ARBA" id="ARBA00022691"/>
    </source>
</evidence>
<evidence type="ECO:0000256" key="6">
    <source>
        <dbReference type="ARBA" id="ARBA00047422"/>
    </source>
</evidence>
<evidence type="ECO:0000256" key="2">
    <source>
        <dbReference type="ARBA" id="ARBA00022603"/>
    </source>
</evidence>
<dbReference type="Gene3D" id="3.40.50.150">
    <property type="entry name" value="Vaccinia Virus protein VP39"/>
    <property type="match status" value="1"/>
</dbReference>
<dbReference type="Pfam" id="PF00145">
    <property type="entry name" value="DNA_methylase"/>
    <property type="match status" value="2"/>
</dbReference>
<evidence type="ECO:0000313" key="9">
    <source>
        <dbReference type="EMBL" id="ABE39207.1"/>
    </source>
</evidence>
<dbReference type="PRINTS" id="PR00105">
    <property type="entry name" value="C5METTRFRASE"/>
</dbReference>
<comment type="similarity">
    <text evidence="7 8">Belongs to the class I-like SAM-binding methyltransferase superfamily. C5-methyltransferase family.</text>
</comment>
<keyword evidence="5" id="KW-0680">Restriction system</keyword>
<name>Q139N2_RHOPS</name>
<dbReference type="PROSITE" id="PS00095">
    <property type="entry name" value="C5_MTASE_2"/>
    <property type="match status" value="1"/>
</dbReference>
<dbReference type="eggNOG" id="COG0270">
    <property type="taxonomic scope" value="Bacteria"/>
</dbReference>
<dbReference type="PANTHER" id="PTHR10629:SF52">
    <property type="entry name" value="DNA (CYTOSINE-5)-METHYLTRANSFERASE 1"/>
    <property type="match status" value="1"/>
</dbReference>
<dbReference type="GO" id="GO:0003677">
    <property type="term" value="F:DNA binding"/>
    <property type="evidence" value="ECO:0007669"/>
    <property type="project" value="TreeGrafter"/>
</dbReference>
<gene>
    <name evidence="9" type="ordered locus">RPD_1972</name>
</gene>
<evidence type="ECO:0000256" key="3">
    <source>
        <dbReference type="ARBA" id="ARBA00022679"/>
    </source>
</evidence>
<dbReference type="EMBL" id="CP000283">
    <property type="protein sequence ID" value="ABE39207.1"/>
    <property type="molecule type" value="Genomic_DNA"/>
</dbReference>
<dbReference type="GO" id="GO:0003886">
    <property type="term" value="F:DNA (cytosine-5-)-methyltransferase activity"/>
    <property type="evidence" value="ECO:0007669"/>
    <property type="project" value="UniProtKB-EC"/>
</dbReference>
<sequence length="490" mass="54066">MNHALLQRVEISETDGMRGADGLSVELRVASLFAGIGGFDKAFESVSASVVAQCEIDSFCRAVLRRHWPQTKLFEDITKINPAEFPAADIWTAGFPCQDVSLARGNHGRDGLKGNHTSLFFKLMDLAEAKKPKIILLENVVGLLNSHQGCDFAIILRELTNQGYAVSWRVLNARYFGSPQSRSRVFMVAWRGDYRLALASLFEPVRGAKTAAERKGFVTKTTHAKTGAIVPQVAYCVAATSGRHTGNDWARSYISYKDRVRRPTVSESERLQGFEAGWTVPGAGYREPARGFDSERYRAVGNAVAVPVVRWIAQRMTAALAQPKAPSSRRGFMEECLLIAPDLANSTETLRFSDIMEEVNKGEFVYRWKGCGVAWGNNIVEGATAPAPSQVVDSRFVNLLDNEVPDDRYFLTPNAAIGILRRADSVGRTLFGPMREALENMVKCFSAADSPRVLAGEQIAKVSIRPPRTNKRGNSQLDRSIAVRATRISY</sequence>
<organism evidence="9 10">
    <name type="scientific">Rhodopseudomonas palustris (strain BisB5)</name>
    <dbReference type="NCBI Taxonomy" id="316057"/>
    <lineage>
        <taxon>Bacteria</taxon>
        <taxon>Pseudomonadati</taxon>
        <taxon>Pseudomonadota</taxon>
        <taxon>Alphaproteobacteria</taxon>
        <taxon>Hyphomicrobiales</taxon>
        <taxon>Nitrobacteraceae</taxon>
        <taxon>Rhodopseudomonas</taxon>
    </lineage>
</organism>
<dbReference type="KEGG" id="rpd:RPD_1972"/>
<dbReference type="InterPro" id="IPR001525">
    <property type="entry name" value="C5_MeTfrase"/>
</dbReference>
<comment type="catalytic activity">
    <reaction evidence="6">
        <text>a 2'-deoxycytidine in DNA + S-adenosyl-L-methionine = a 5-methyl-2'-deoxycytidine in DNA + S-adenosyl-L-homocysteine + H(+)</text>
        <dbReference type="Rhea" id="RHEA:13681"/>
        <dbReference type="Rhea" id="RHEA-COMP:11369"/>
        <dbReference type="Rhea" id="RHEA-COMP:11370"/>
        <dbReference type="ChEBI" id="CHEBI:15378"/>
        <dbReference type="ChEBI" id="CHEBI:57856"/>
        <dbReference type="ChEBI" id="CHEBI:59789"/>
        <dbReference type="ChEBI" id="CHEBI:85452"/>
        <dbReference type="ChEBI" id="CHEBI:85454"/>
        <dbReference type="EC" id="2.1.1.37"/>
    </reaction>
</comment>
<dbReference type="GO" id="GO:0032259">
    <property type="term" value="P:methylation"/>
    <property type="evidence" value="ECO:0007669"/>
    <property type="project" value="UniProtKB-KW"/>
</dbReference>
<reference evidence="9 10" key="1">
    <citation type="submission" date="2006-03" db="EMBL/GenBank/DDBJ databases">
        <title>Complete sequence of Rhodopseudomonas palustris BisB5.</title>
        <authorList>
            <consortium name="US DOE Joint Genome Institute"/>
            <person name="Copeland A."/>
            <person name="Lucas S."/>
            <person name="Lapidus A."/>
            <person name="Barry K."/>
            <person name="Detter J.C."/>
            <person name="Glavina del Rio T."/>
            <person name="Hammon N."/>
            <person name="Israni S."/>
            <person name="Dalin E."/>
            <person name="Tice H."/>
            <person name="Pitluck S."/>
            <person name="Chain P."/>
            <person name="Malfatti S."/>
            <person name="Shin M."/>
            <person name="Vergez L."/>
            <person name="Schmutz J."/>
            <person name="Larimer F."/>
            <person name="Land M."/>
            <person name="Hauser L."/>
            <person name="Pelletier D.A."/>
            <person name="Kyrpides N."/>
            <person name="Lykidis A."/>
            <person name="Oda Y."/>
            <person name="Harwood C.S."/>
            <person name="Richardson P."/>
        </authorList>
    </citation>
    <scope>NUCLEOTIDE SEQUENCE [LARGE SCALE GENOMIC DNA]</scope>
    <source>
        <strain evidence="9 10">BisB5</strain>
    </source>
</reference>
<evidence type="ECO:0000256" key="5">
    <source>
        <dbReference type="ARBA" id="ARBA00022747"/>
    </source>
</evidence>
<dbReference type="PROSITE" id="PS51679">
    <property type="entry name" value="SAM_MT_C5"/>
    <property type="match status" value="1"/>
</dbReference>
<keyword evidence="3 7" id="KW-0808">Transferase</keyword>
<dbReference type="GO" id="GO:0009307">
    <property type="term" value="P:DNA restriction-modification system"/>
    <property type="evidence" value="ECO:0007669"/>
    <property type="project" value="UniProtKB-KW"/>
</dbReference>
<dbReference type="PANTHER" id="PTHR10629">
    <property type="entry name" value="CYTOSINE-SPECIFIC METHYLTRANSFERASE"/>
    <property type="match status" value="1"/>
</dbReference>
<dbReference type="Proteomes" id="UP000001818">
    <property type="component" value="Chromosome"/>
</dbReference>
<evidence type="ECO:0000256" key="8">
    <source>
        <dbReference type="RuleBase" id="RU000416"/>
    </source>
</evidence>
<dbReference type="InterPro" id="IPR050390">
    <property type="entry name" value="C5-Methyltransferase"/>
</dbReference>
<dbReference type="InterPro" id="IPR031303">
    <property type="entry name" value="C5_meth_CS"/>
</dbReference>
<feature type="active site" evidence="7">
    <location>
        <position position="97"/>
    </location>
</feature>
<evidence type="ECO:0000256" key="7">
    <source>
        <dbReference type="PROSITE-ProRule" id="PRU01016"/>
    </source>
</evidence>
<dbReference type="SUPFAM" id="SSF53335">
    <property type="entry name" value="S-adenosyl-L-methionine-dependent methyltransferases"/>
    <property type="match status" value="1"/>
</dbReference>
<keyword evidence="2 7" id="KW-0489">Methyltransferase</keyword>
<dbReference type="REBASE" id="12113">
    <property type="entry name" value="M.RpaB5ORF1972P"/>
</dbReference>
<proteinExistence type="inferred from homology"/>
<accession>Q139N2</accession>
<dbReference type="EC" id="2.1.1.37" evidence="1"/>
<protein>
    <recommendedName>
        <fullName evidence="1">DNA (cytosine-5-)-methyltransferase</fullName>
        <ecNumber evidence="1">2.1.1.37</ecNumber>
    </recommendedName>
</protein>
<dbReference type="InterPro" id="IPR029063">
    <property type="entry name" value="SAM-dependent_MTases_sf"/>
</dbReference>
<dbReference type="Gene3D" id="3.90.120.10">
    <property type="entry name" value="DNA Methylase, subunit A, domain 2"/>
    <property type="match status" value="1"/>
</dbReference>
<dbReference type="GO" id="GO:0044027">
    <property type="term" value="P:negative regulation of gene expression via chromosomal CpG island methylation"/>
    <property type="evidence" value="ECO:0007669"/>
    <property type="project" value="TreeGrafter"/>
</dbReference>